<dbReference type="OrthoDB" id="7163809at2"/>
<evidence type="ECO:0000256" key="1">
    <source>
        <dbReference type="SAM" id="MobiDB-lite"/>
    </source>
</evidence>
<organism evidence="3 4">
    <name type="scientific">Methylobacterium terrae</name>
    <dbReference type="NCBI Taxonomy" id="2202827"/>
    <lineage>
        <taxon>Bacteria</taxon>
        <taxon>Pseudomonadati</taxon>
        <taxon>Pseudomonadota</taxon>
        <taxon>Alphaproteobacteria</taxon>
        <taxon>Hyphomicrobiales</taxon>
        <taxon>Methylobacteriaceae</taxon>
        <taxon>Methylobacterium</taxon>
    </lineage>
</organism>
<dbReference type="GO" id="GO:0033014">
    <property type="term" value="P:tetrapyrrole biosynthetic process"/>
    <property type="evidence" value="ECO:0007669"/>
    <property type="project" value="InterPro"/>
</dbReference>
<dbReference type="Pfam" id="PF02602">
    <property type="entry name" value="HEM4"/>
    <property type="match status" value="1"/>
</dbReference>
<feature type="region of interest" description="Disordered" evidence="1">
    <location>
        <begin position="1"/>
        <end position="45"/>
    </location>
</feature>
<dbReference type="SUPFAM" id="SSF69618">
    <property type="entry name" value="HemD-like"/>
    <property type="match status" value="1"/>
</dbReference>
<dbReference type="InterPro" id="IPR003754">
    <property type="entry name" value="4pyrrol_synth_uPrphyn_synth"/>
</dbReference>
<reference evidence="3 4" key="1">
    <citation type="submission" date="2018-05" db="EMBL/GenBank/DDBJ databases">
        <title>Complete Genome Sequence of Methylobacterium sp. 17Sr1-28.</title>
        <authorList>
            <person name="Srinivasan S."/>
        </authorList>
    </citation>
    <scope>NUCLEOTIDE SEQUENCE [LARGE SCALE GENOMIC DNA]</scope>
    <source>
        <strain evidence="3 4">17Sr1-28</strain>
    </source>
</reference>
<keyword evidence="4" id="KW-1185">Reference proteome</keyword>
<feature type="domain" description="Tetrapyrrole biosynthesis uroporphyrinogen III synthase" evidence="2">
    <location>
        <begin position="65"/>
        <end position="277"/>
    </location>
</feature>
<dbReference type="CDD" id="cd06578">
    <property type="entry name" value="HemD"/>
    <property type="match status" value="1"/>
</dbReference>
<name>A0A2U8WND2_9HYPH</name>
<sequence length="302" mass="30209">MEGWSREGAGTPRGGRYGAPDNPPTRGGPGGPERPHGGGGRVTRATGCGTALRVWVARPLPAGARTAERVAGLGHRPLLAPVLDLAPSGAPPPVGPFDALVLTSASAVPAVAGSPLAGLPAYCVGGRTAAAAKAAGLRPVHEAGGDARALAALIGAALPRGARLVHAAGRERKDEPAATLGARGYRLTVWVAYAARPLPVLPEPVAAALAEDGIDAALHYSRRSAATALGLARAAGREDAFRRVAHHCLSADVAAPLVAAGVPSHVVAARPDEETLLAGLGPVLSNSNAETSPGLRPGLERC</sequence>
<accession>A0A2U8WND2</accession>
<dbReference type="Proteomes" id="UP000245444">
    <property type="component" value="Chromosome"/>
</dbReference>
<dbReference type="EMBL" id="CP029553">
    <property type="protein sequence ID" value="AWN47028.1"/>
    <property type="molecule type" value="Genomic_DNA"/>
</dbReference>
<dbReference type="KEGG" id="mtea:DK419_12460"/>
<dbReference type="InterPro" id="IPR036108">
    <property type="entry name" value="4pyrrol_syn_uPrphyn_synt_sf"/>
</dbReference>
<feature type="compositionally biased region" description="Gly residues" evidence="1">
    <location>
        <begin position="27"/>
        <end position="41"/>
    </location>
</feature>
<dbReference type="AlphaFoldDB" id="A0A2U8WND2"/>
<evidence type="ECO:0000313" key="3">
    <source>
        <dbReference type="EMBL" id="AWN47028.1"/>
    </source>
</evidence>
<evidence type="ECO:0000259" key="2">
    <source>
        <dbReference type="Pfam" id="PF02602"/>
    </source>
</evidence>
<dbReference type="Gene3D" id="3.40.50.10090">
    <property type="match status" value="2"/>
</dbReference>
<evidence type="ECO:0000313" key="4">
    <source>
        <dbReference type="Proteomes" id="UP000245444"/>
    </source>
</evidence>
<proteinExistence type="predicted"/>
<gene>
    <name evidence="3" type="ORF">DK419_12460</name>
</gene>
<protein>
    <submittedName>
        <fullName evidence="3">Uroporphyrinogen III synthase</fullName>
    </submittedName>
</protein>
<dbReference type="GO" id="GO:0004852">
    <property type="term" value="F:uroporphyrinogen-III synthase activity"/>
    <property type="evidence" value="ECO:0007669"/>
    <property type="project" value="InterPro"/>
</dbReference>